<evidence type="ECO:0000256" key="5">
    <source>
        <dbReference type="ARBA" id="ARBA00022989"/>
    </source>
</evidence>
<keyword evidence="3" id="KW-0808">Transferase</keyword>
<dbReference type="Pfam" id="PF13641">
    <property type="entry name" value="Glyco_tranf_2_3"/>
    <property type="match status" value="1"/>
</dbReference>
<dbReference type="SUPFAM" id="SSF53448">
    <property type="entry name" value="Nucleotide-diphospho-sugar transferases"/>
    <property type="match status" value="1"/>
</dbReference>
<keyword evidence="5 7" id="KW-1133">Transmembrane helix</keyword>
<evidence type="ECO:0000256" key="4">
    <source>
        <dbReference type="ARBA" id="ARBA00022692"/>
    </source>
</evidence>
<dbReference type="Gene3D" id="3.90.550.10">
    <property type="entry name" value="Spore Coat Polysaccharide Biosynthesis Protein SpsA, Chain A"/>
    <property type="match status" value="1"/>
</dbReference>
<evidence type="ECO:0000256" key="6">
    <source>
        <dbReference type="ARBA" id="ARBA00023136"/>
    </source>
</evidence>
<sequence length="463" mass="52438">MPKKLLILTTLLNAAYILWLPFHVRGGLGIVLGAAEIAISSLTFILLFNHWTQKHDRHSTKKLDTTVDVFITTVDEPLDLLAATIKSAQGIAYRRFTVYVLDDGRREAVKKIAARHGAAYLSRPDIPRDYKAGNLNFGLKNSSGTHILVLDADQTVTDRKILEDLLGHFAADRKLAMVATRQRFNVPHTDFNNDELFYEQMQTGKNDDNAAISSGSGVIYARQALEKIGGFQTWNIVEDLYTAYVFHQRGFRTLYVNQAYTLGTAPMDLAAIYKQRGTWATDTLRLFFRQNPFLKRGLTFRQKVHYSELALAYLVSAFAITTLFVLPIFTVYFRLLIIDQPGMYLLLRIPSLATILYLYYRLSGNTFSTCQYWAALFPVYLKATILALWPGKPKYKVTPKVGSGKRDTLLALPHLTLIAAAGAVSVRYLLISGPDMFLAVNMVWFVIMAFWCYPLIRKSIYKE</sequence>
<feature type="transmembrane region" description="Helical" evidence="7">
    <location>
        <begin position="409"/>
        <end position="430"/>
    </location>
</feature>
<keyword evidence="6 7" id="KW-0472">Membrane</keyword>
<evidence type="ECO:0000256" key="2">
    <source>
        <dbReference type="ARBA" id="ARBA00022676"/>
    </source>
</evidence>
<organism evidence="8 9">
    <name type="scientific">Candidatus Uhrbacteria bacterium RIFCSPHIGHO2_02_FULL_60_10</name>
    <dbReference type="NCBI Taxonomy" id="1802392"/>
    <lineage>
        <taxon>Bacteria</taxon>
        <taxon>Candidatus Uhriibacteriota</taxon>
    </lineage>
</organism>
<evidence type="ECO:0000313" key="9">
    <source>
        <dbReference type="Proteomes" id="UP000177088"/>
    </source>
</evidence>
<keyword evidence="2" id="KW-0328">Glycosyltransferase</keyword>
<proteinExistence type="predicted"/>
<feature type="transmembrane region" description="Helical" evidence="7">
    <location>
        <begin position="343"/>
        <end position="360"/>
    </location>
</feature>
<name>A0A1F7U6K5_9BACT</name>
<feature type="transmembrane region" description="Helical" evidence="7">
    <location>
        <begin position="372"/>
        <end position="389"/>
    </location>
</feature>
<dbReference type="AlphaFoldDB" id="A0A1F7U6K5"/>
<evidence type="ECO:0000256" key="3">
    <source>
        <dbReference type="ARBA" id="ARBA00022679"/>
    </source>
</evidence>
<comment type="caution">
    <text evidence="8">The sequence shown here is derived from an EMBL/GenBank/DDBJ whole genome shotgun (WGS) entry which is preliminary data.</text>
</comment>
<dbReference type="Proteomes" id="UP000177088">
    <property type="component" value="Unassembled WGS sequence"/>
</dbReference>
<dbReference type="GO" id="GO:0016758">
    <property type="term" value="F:hexosyltransferase activity"/>
    <property type="evidence" value="ECO:0007669"/>
    <property type="project" value="TreeGrafter"/>
</dbReference>
<comment type="subcellular location">
    <subcellularLocation>
        <location evidence="1">Membrane</location>
        <topology evidence="1">Multi-pass membrane protein</topology>
    </subcellularLocation>
</comment>
<protein>
    <submittedName>
        <fullName evidence="8">Uncharacterized protein</fullName>
    </submittedName>
</protein>
<evidence type="ECO:0000256" key="1">
    <source>
        <dbReference type="ARBA" id="ARBA00004141"/>
    </source>
</evidence>
<dbReference type="InterPro" id="IPR029044">
    <property type="entry name" value="Nucleotide-diphossugar_trans"/>
</dbReference>
<dbReference type="InterPro" id="IPR050321">
    <property type="entry name" value="Glycosyltr_2/OpgH_subfam"/>
</dbReference>
<reference evidence="8 9" key="1">
    <citation type="journal article" date="2016" name="Nat. Commun.">
        <title>Thousands of microbial genomes shed light on interconnected biogeochemical processes in an aquifer system.</title>
        <authorList>
            <person name="Anantharaman K."/>
            <person name="Brown C.T."/>
            <person name="Hug L.A."/>
            <person name="Sharon I."/>
            <person name="Castelle C.J."/>
            <person name="Probst A.J."/>
            <person name="Thomas B.C."/>
            <person name="Singh A."/>
            <person name="Wilkins M.J."/>
            <person name="Karaoz U."/>
            <person name="Brodie E.L."/>
            <person name="Williams K.H."/>
            <person name="Hubbard S.S."/>
            <person name="Banfield J.F."/>
        </authorList>
    </citation>
    <scope>NUCLEOTIDE SEQUENCE [LARGE SCALE GENOMIC DNA]</scope>
</reference>
<accession>A0A1F7U6K5</accession>
<gene>
    <name evidence="8" type="ORF">A3C96_01445</name>
</gene>
<dbReference type="PANTHER" id="PTHR43867">
    <property type="entry name" value="CELLULOSE SYNTHASE CATALYTIC SUBUNIT A [UDP-FORMING]"/>
    <property type="match status" value="1"/>
</dbReference>
<evidence type="ECO:0000256" key="7">
    <source>
        <dbReference type="SAM" id="Phobius"/>
    </source>
</evidence>
<dbReference type="PANTHER" id="PTHR43867:SF2">
    <property type="entry name" value="CELLULOSE SYNTHASE CATALYTIC SUBUNIT A [UDP-FORMING]"/>
    <property type="match status" value="1"/>
</dbReference>
<feature type="transmembrane region" description="Helical" evidence="7">
    <location>
        <begin position="437"/>
        <end position="456"/>
    </location>
</feature>
<keyword evidence="4 7" id="KW-0812">Transmembrane</keyword>
<feature type="transmembrane region" description="Helical" evidence="7">
    <location>
        <begin position="27"/>
        <end position="48"/>
    </location>
</feature>
<evidence type="ECO:0000313" key="8">
    <source>
        <dbReference type="EMBL" id="OGL73889.1"/>
    </source>
</evidence>
<feature type="transmembrane region" description="Helical" evidence="7">
    <location>
        <begin position="311"/>
        <end position="337"/>
    </location>
</feature>
<dbReference type="GO" id="GO:0005886">
    <property type="term" value="C:plasma membrane"/>
    <property type="evidence" value="ECO:0007669"/>
    <property type="project" value="TreeGrafter"/>
</dbReference>
<dbReference type="EMBL" id="MGEA01000043">
    <property type="protein sequence ID" value="OGL73889.1"/>
    <property type="molecule type" value="Genomic_DNA"/>
</dbReference>